<dbReference type="Pfam" id="PF07992">
    <property type="entry name" value="Pyr_redox_2"/>
    <property type="match status" value="1"/>
</dbReference>
<dbReference type="GO" id="GO:0050660">
    <property type="term" value="F:flavin adenine dinucleotide binding"/>
    <property type="evidence" value="ECO:0007669"/>
    <property type="project" value="TreeGrafter"/>
</dbReference>
<dbReference type="InterPro" id="IPR023753">
    <property type="entry name" value="FAD/NAD-binding_dom"/>
</dbReference>
<reference evidence="4" key="1">
    <citation type="journal article" date="2023" name="Mol. Phylogenet. Evol.">
        <title>Genome-scale phylogeny and comparative genomics of the fungal order Sordariales.</title>
        <authorList>
            <person name="Hensen N."/>
            <person name="Bonometti L."/>
            <person name="Westerberg I."/>
            <person name="Brannstrom I.O."/>
            <person name="Guillou S."/>
            <person name="Cros-Aarteil S."/>
            <person name="Calhoun S."/>
            <person name="Haridas S."/>
            <person name="Kuo A."/>
            <person name="Mondo S."/>
            <person name="Pangilinan J."/>
            <person name="Riley R."/>
            <person name="LaButti K."/>
            <person name="Andreopoulos B."/>
            <person name="Lipzen A."/>
            <person name="Chen C."/>
            <person name="Yan M."/>
            <person name="Daum C."/>
            <person name="Ng V."/>
            <person name="Clum A."/>
            <person name="Steindorff A."/>
            <person name="Ohm R.A."/>
            <person name="Martin F."/>
            <person name="Silar P."/>
            <person name="Natvig D.O."/>
            <person name="Lalanne C."/>
            <person name="Gautier V."/>
            <person name="Ament-Velasquez S.L."/>
            <person name="Kruys A."/>
            <person name="Hutchinson M.I."/>
            <person name="Powell A.J."/>
            <person name="Barry K."/>
            <person name="Miller A.N."/>
            <person name="Grigoriev I.V."/>
            <person name="Debuchy R."/>
            <person name="Gladieux P."/>
            <person name="Hiltunen Thoren M."/>
            <person name="Johannesson H."/>
        </authorList>
    </citation>
    <scope>NUCLEOTIDE SEQUENCE</scope>
    <source>
        <strain evidence="4">CBS 958.72</strain>
    </source>
</reference>
<dbReference type="PANTHER" id="PTHR43539:SF68">
    <property type="entry name" value="FLAVIN-BINDING MONOOXYGENASE-LIKE PROTEIN (AFU_ORTHOLOGUE AFUA_4G09220)"/>
    <property type="match status" value="1"/>
</dbReference>
<keyword evidence="5" id="KW-1185">Reference proteome</keyword>
<evidence type="ECO:0000259" key="3">
    <source>
        <dbReference type="Pfam" id="PF07992"/>
    </source>
</evidence>
<evidence type="ECO:0000256" key="1">
    <source>
        <dbReference type="ARBA" id="ARBA00023002"/>
    </source>
</evidence>
<dbReference type="GO" id="GO:0004497">
    <property type="term" value="F:monooxygenase activity"/>
    <property type="evidence" value="ECO:0007669"/>
    <property type="project" value="TreeGrafter"/>
</dbReference>
<evidence type="ECO:0000313" key="4">
    <source>
        <dbReference type="EMBL" id="KAK3365104.1"/>
    </source>
</evidence>
<accession>A0AAE0JVI9</accession>
<dbReference type="Gene3D" id="3.50.50.60">
    <property type="entry name" value="FAD/NAD(P)-binding domain"/>
    <property type="match status" value="1"/>
</dbReference>
<dbReference type="InterPro" id="IPR036188">
    <property type="entry name" value="FAD/NAD-bd_sf"/>
</dbReference>
<dbReference type="InterPro" id="IPR050982">
    <property type="entry name" value="Auxin_biosynth/cation_transpt"/>
</dbReference>
<dbReference type="EMBL" id="JAULSN010000009">
    <property type="protein sequence ID" value="KAK3365104.1"/>
    <property type="molecule type" value="Genomic_DNA"/>
</dbReference>
<comment type="caution">
    <text evidence="4">The sequence shown here is derived from an EMBL/GenBank/DDBJ whole genome shotgun (WGS) entry which is preliminary data.</text>
</comment>
<evidence type="ECO:0000256" key="2">
    <source>
        <dbReference type="SAM" id="MobiDB-lite"/>
    </source>
</evidence>
<feature type="region of interest" description="Disordered" evidence="2">
    <location>
        <begin position="132"/>
        <end position="151"/>
    </location>
</feature>
<organism evidence="4 5">
    <name type="scientific">Lasiosphaeria ovina</name>
    <dbReference type="NCBI Taxonomy" id="92902"/>
    <lineage>
        <taxon>Eukaryota</taxon>
        <taxon>Fungi</taxon>
        <taxon>Dikarya</taxon>
        <taxon>Ascomycota</taxon>
        <taxon>Pezizomycotina</taxon>
        <taxon>Sordariomycetes</taxon>
        <taxon>Sordariomycetidae</taxon>
        <taxon>Sordariales</taxon>
        <taxon>Lasiosphaeriaceae</taxon>
        <taxon>Lasiosphaeria</taxon>
    </lineage>
</organism>
<sequence length="529" mass="59294">MFDFEGDLAPIGQSTVSLLAATDIFFEESYWRDHLCFSWDFHTWRGPEEMSSFLQKLGHGCRFRRVSIDNSGDPDKRPALVSADHYSNIRGVQLYIDIETIPERGRAWWKAFTIYTGLVELRGHAKTIGRRRRSGHIHSLPGTATESDSWQRRRTAQKNFEGDSQPTVLVIGPGQAGLSAGARLTPIGLGDCWRTRYLRLVLHGPVWYNHMPYLPFPVSWPVFAAKDQVAEFLEAYGQLMELNVWSSATLKRANCDGSSWEVTIEHHSEEGGIEVRTLRTHHIIQATGVNGEPKIPRIEGLSDFRGHICHSSQFSSAEPATPTKQIVVVGTGVSGHDIAQDFYGRGHHVTLVQRSPTCIDTTAYVYGQGLYSEDGPAAEDADFLTHSVPLPLLNRREIEKTDQHMIENKEHFEGLEKAGFRVDRGPDGAGRKFKFLQYAGGSYIDVKQGAVARINLHSLLLDDGTKLPADEIVFATGYSSMLATTRKIIGADFTRQLKEVNFALCRYYSKILAPQIKAIEDGIMRYEDL</sequence>
<feature type="domain" description="FAD/NAD(P)-binding" evidence="3">
    <location>
        <begin position="167"/>
        <end position="359"/>
    </location>
</feature>
<dbReference type="AlphaFoldDB" id="A0AAE0JVI9"/>
<reference evidence="4" key="2">
    <citation type="submission" date="2023-06" db="EMBL/GenBank/DDBJ databases">
        <authorList>
            <consortium name="Lawrence Berkeley National Laboratory"/>
            <person name="Haridas S."/>
            <person name="Hensen N."/>
            <person name="Bonometti L."/>
            <person name="Westerberg I."/>
            <person name="Brannstrom I.O."/>
            <person name="Guillou S."/>
            <person name="Cros-Aarteil S."/>
            <person name="Calhoun S."/>
            <person name="Kuo A."/>
            <person name="Mondo S."/>
            <person name="Pangilinan J."/>
            <person name="Riley R."/>
            <person name="Labutti K."/>
            <person name="Andreopoulos B."/>
            <person name="Lipzen A."/>
            <person name="Chen C."/>
            <person name="Yanf M."/>
            <person name="Daum C."/>
            <person name="Ng V."/>
            <person name="Clum A."/>
            <person name="Steindorff A."/>
            <person name="Ohm R."/>
            <person name="Martin F."/>
            <person name="Silar P."/>
            <person name="Natvig D."/>
            <person name="Lalanne C."/>
            <person name="Gautier V."/>
            <person name="Ament-Velasquez S.L."/>
            <person name="Kruys A."/>
            <person name="Hutchinson M.I."/>
            <person name="Powell A.J."/>
            <person name="Barry K."/>
            <person name="Miller A.N."/>
            <person name="Grigoriev I.V."/>
            <person name="Debuchy R."/>
            <person name="Gladieux P."/>
            <person name="Thoren M.H."/>
            <person name="Johannesson H."/>
        </authorList>
    </citation>
    <scope>NUCLEOTIDE SEQUENCE</scope>
    <source>
        <strain evidence="4">CBS 958.72</strain>
    </source>
</reference>
<dbReference type="Proteomes" id="UP001287356">
    <property type="component" value="Unassembled WGS sequence"/>
</dbReference>
<gene>
    <name evidence="4" type="ORF">B0T24DRAFT_652243</name>
</gene>
<protein>
    <recommendedName>
        <fullName evidence="3">FAD/NAD(P)-binding domain-containing protein</fullName>
    </recommendedName>
</protein>
<proteinExistence type="predicted"/>
<dbReference type="PRINTS" id="PR00411">
    <property type="entry name" value="PNDRDTASEI"/>
</dbReference>
<name>A0AAE0JVI9_9PEZI</name>
<evidence type="ECO:0000313" key="5">
    <source>
        <dbReference type="Proteomes" id="UP001287356"/>
    </source>
</evidence>
<keyword evidence="1" id="KW-0560">Oxidoreductase</keyword>
<dbReference type="PANTHER" id="PTHR43539">
    <property type="entry name" value="FLAVIN-BINDING MONOOXYGENASE-LIKE PROTEIN (AFU_ORTHOLOGUE AFUA_4G09220)"/>
    <property type="match status" value="1"/>
</dbReference>
<dbReference type="SUPFAM" id="SSF51905">
    <property type="entry name" value="FAD/NAD(P)-binding domain"/>
    <property type="match status" value="2"/>
</dbReference>